<dbReference type="PANTHER" id="PTHR12714:SF9">
    <property type="entry name" value="PROTEIN-S-ISOPRENYLCYSTEINE O-METHYLTRANSFERASE"/>
    <property type="match status" value="1"/>
</dbReference>
<evidence type="ECO:0000256" key="9">
    <source>
        <dbReference type="ARBA" id="ARBA00022989"/>
    </source>
</evidence>
<comment type="function">
    <text evidence="11">Catalyzes the post-translational methylation of isoprenylated C-terminal cysteine residues.</text>
</comment>
<evidence type="ECO:0000313" key="15">
    <source>
        <dbReference type="Proteomes" id="UP001458880"/>
    </source>
</evidence>
<organism evidence="14 15">
    <name type="scientific">Popillia japonica</name>
    <name type="common">Japanese beetle</name>
    <dbReference type="NCBI Taxonomy" id="7064"/>
    <lineage>
        <taxon>Eukaryota</taxon>
        <taxon>Metazoa</taxon>
        <taxon>Ecdysozoa</taxon>
        <taxon>Arthropoda</taxon>
        <taxon>Hexapoda</taxon>
        <taxon>Insecta</taxon>
        <taxon>Pterygota</taxon>
        <taxon>Neoptera</taxon>
        <taxon>Endopterygota</taxon>
        <taxon>Coleoptera</taxon>
        <taxon>Polyphaga</taxon>
        <taxon>Scarabaeiformia</taxon>
        <taxon>Scarabaeidae</taxon>
        <taxon>Rutelinae</taxon>
        <taxon>Popillia</taxon>
    </lineage>
</organism>
<protein>
    <recommendedName>
        <fullName evidence="12 13">Protein-S-isoprenylcysteine O-methyltransferase</fullName>
        <ecNumber evidence="4 13">2.1.1.100</ecNumber>
    </recommendedName>
</protein>
<dbReference type="GO" id="GO:0032259">
    <property type="term" value="P:methylation"/>
    <property type="evidence" value="ECO:0007669"/>
    <property type="project" value="UniProtKB-KW"/>
</dbReference>
<evidence type="ECO:0000256" key="4">
    <source>
        <dbReference type="ARBA" id="ARBA00012151"/>
    </source>
</evidence>
<feature type="transmembrane region" description="Helical" evidence="13">
    <location>
        <begin position="6"/>
        <end position="26"/>
    </location>
</feature>
<gene>
    <name evidence="14" type="ORF">QE152_g10542</name>
</gene>
<dbReference type="EMBL" id="JASPKY010000097">
    <property type="protein sequence ID" value="KAK9737644.1"/>
    <property type="molecule type" value="Genomic_DNA"/>
</dbReference>
<sequence>MICYSGRIAIYSFLFVVTSFTIIFLPSRIFSALSQVPGCVIFGPIVYFLCINIILKLIYNGEPYQIAVRAALLGFIFSLGIFIKIHSESGLQVFGVYMCVMAIFHYTEFLSIAIIQPNLVSTDSFVINHSKEYTIAALTSWTEYFLEYYFFSSMKTIHWLSNIGLIICVGGELLRKSAMFTAKSNFNHIVQCHKNPDHVLVTHGVYGLCRHPSYVGWFYWSVGTQIILLNPLCTLAYAYVSWIFFRDRINIEELTLLNFFGEEYYNYQKKVGSGLPLIEGYKLEA</sequence>
<evidence type="ECO:0000256" key="12">
    <source>
        <dbReference type="ARBA" id="ARBA00023656"/>
    </source>
</evidence>
<dbReference type="Pfam" id="PF04140">
    <property type="entry name" value="ICMT"/>
    <property type="match status" value="1"/>
</dbReference>
<dbReference type="InterPro" id="IPR025770">
    <property type="entry name" value="PPMT_MeTrfase"/>
</dbReference>
<evidence type="ECO:0000256" key="6">
    <source>
        <dbReference type="ARBA" id="ARBA00022679"/>
    </source>
</evidence>
<evidence type="ECO:0000313" key="14">
    <source>
        <dbReference type="EMBL" id="KAK9737644.1"/>
    </source>
</evidence>
<accession>A0AAW1LUC6</accession>
<dbReference type="Proteomes" id="UP001458880">
    <property type="component" value="Unassembled WGS sequence"/>
</dbReference>
<feature type="transmembrane region" description="Helical" evidence="13">
    <location>
        <begin position="64"/>
        <end position="83"/>
    </location>
</feature>
<dbReference type="GO" id="GO:0004671">
    <property type="term" value="F:protein C-terminal S-isoprenylcysteine carboxyl O-methyltransferase activity"/>
    <property type="evidence" value="ECO:0007669"/>
    <property type="project" value="UniProtKB-EC"/>
</dbReference>
<keyword evidence="8 13" id="KW-0812">Transmembrane</keyword>
<evidence type="ECO:0000256" key="5">
    <source>
        <dbReference type="ARBA" id="ARBA00022603"/>
    </source>
</evidence>
<name>A0AAW1LUC6_POPJA</name>
<comment type="subcellular location">
    <subcellularLocation>
        <location evidence="13">Endoplasmic reticulum membrane</location>
        <topology evidence="13">Multi-pass membrane protein</topology>
    </subcellularLocation>
    <subcellularLocation>
        <location evidence="2">Membrane</location>
        <topology evidence="2">Multi-pass membrane protein</topology>
    </subcellularLocation>
</comment>
<dbReference type="PANTHER" id="PTHR12714">
    <property type="entry name" value="PROTEIN-S ISOPRENYLCYSTEINE O-METHYLTRANSFERASE"/>
    <property type="match status" value="1"/>
</dbReference>
<comment type="catalytic activity">
    <reaction evidence="1 13">
        <text>[protein]-C-terminal S-[(2E,6E)-farnesyl]-L-cysteine + S-adenosyl-L-methionine = [protein]-C-terminal S-[(2E,6E)-farnesyl]-L-cysteine methyl ester + S-adenosyl-L-homocysteine</text>
        <dbReference type="Rhea" id="RHEA:21672"/>
        <dbReference type="Rhea" id="RHEA-COMP:12125"/>
        <dbReference type="Rhea" id="RHEA-COMP:12126"/>
        <dbReference type="ChEBI" id="CHEBI:57856"/>
        <dbReference type="ChEBI" id="CHEBI:59789"/>
        <dbReference type="ChEBI" id="CHEBI:90510"/>
        <dbReference type="ChEBI" id="CHEBI:90511"/>
        <dbReference type="EC" id="2.1.1.100"/>
    </reaction>
</comment>
<feature type="transmembrane region" description="Helical" evidence="13">
    <location>
        <begin position="38"/>
        <end position="58"/>
    </location>
</feature>
<keyword evidence="7 13" id="KW-0949">S-adenosyl-L-methionine</keyword>
<dbReference type="InterPro" id="IPR007269">
    <property type="entry name" value="ICMT_MeTrfase"/>
</dbReference>
<keyword evidence="9 13" id="KW-1133">Transmembrane helix</keyword>
<dbReference type="AlphaFoldDB" id="A0AAW1LUC6"/>
<keyword evidence="5 13" id="KW-0489">Methyltransferase</keyword>
<evidence type="ECO:0000256" key="13">
    <source>
        <dbReference type="RuleBase" id="RU362022"/>
    </source>
</evidence>
<proteinExistence type="inferred from homology"/>
<feature type="transmembrane region" description="Helical" evidence="13">
    <location>
        <begin position="95"/>
        <end position="115"/>
    </location>
</feature>
<evidence type="ECO:0000256" key="1">
    <source>
        <dbReference type="ARBA" id="ARBA00001450"/>
    </source>
</evidence>
<evidence type="ECO:0000256" key="7">
    <source>
        <dbReference type="ARBA" id="ARBA00022691"/>
    </source>
</evidence>
<keyword evidence="15" id="KW-1185">Reference proteome</keyword>
<keyword evidence="10 13" id="KW-0472">Membrane</keyword>
<comment type="caution">
    <text evidence="14">The sequence shown here is derived from an EMBL/GenBank/DDBJ whole genome shotgun (WGS) entry which is preliminary data.</text>
</comment>
<evidence type="ECO:0000256" key="10">
    <source>
        <dbReference type="ARBA" id="ARBA00023136"/>
    </source>
</evidence>
<evidence type="ECO:0000256" key="3">
    <source>
        <dbReference type="ARBA" id="ARBA00009140"/>
    </source>
</evidence>
<dbReference type="Gene3D" id="1.20.120.1630">
    <property type="match status" value="1"/>
</dbReference>
<comment type="similarity">
    <text evidence="3 13">Belongs to the class VI-like SAM-binding methyltransferase superfamily. Isoprenylcysteine carboxyl methyltransferase family.</text>
</comment>
<dbReference type="EC" id="2.1.1.100" evidence="4 13"/>
<keyword evidence="13" id="KW-0256">Endoplasmic reticulum</keyword>
<evidence type="ECO:0000256" key="8">
    <source>
        <dbReference type="ARBA" id="ARBA00022692"/>
    </source>
</evidence>
<dbReference type="GO" id="GO:0005789">
    <property type="term" value="C:endoplasmic reticulum membrane"/>
    <property type="evidence" value="ECO:0007669"/>
    <property type="project" value="UniProtKB-SubCell"/>
</dbReference>
<keyword evidence="6" id="KW-0808">Transferase</keyword>
<dbReference type="PROSITE" id="PS51564">
    <property type="entry name" value="SAM_ICMT"/>
    <property type="match status" value="1"/>
</dbReference>
<evidence type="ECO:0000256" key="11">
    <source>
        <dbReference type="ARBA" id="ARBA00023572"/>
    </source>
</evidence>
<feature type="transmembrane region" description="Helical" evidence="13">
    <location>
        <begin position="156"/>
        <end position="174"/>
    </location>
</feature>
<evidence type="ECO:0000256" key="2">
    <source>
        <dbReference type="ARBA" id="ARBA00004141"/>
    </source>
</evidence>
<reference evidence="14 15" key="1">
    <citation type="journal article" date="2024" name="BMC Genomics">
        <title>De novo assembly and annotation of Popillia japonica's genome with initial clues to its potential as an invasive pest.</title>
        <authorList>
            <person name="Cucini C."/>
            <person name="Boschi S."/>
            <person name="Funari R."/>
            <person name="Cardaioli E."/>
            <person name="Iannotti N."/>
            <person name="Marturano G."/>
            <person name="Paoli F."/>
            <person name="Bruttini M."/>
            <person name="Carapelli A."/>
            <person name="Frati F."/>
            <person name="Nardi F."/>
        </authorList>
    </citation>
    <scope>NUCLEOTIDE SEQUENCE [LARGE SCALE GENOMIC DNA]</scope>
    <source>
        <strain evidence="14">DMR45628</strain>
    </source>
</reference>